<dbReference type="CDD" id="cd01948">
    <property type="entry name" value="EAL"/>
    <property type="match status" value="1"/>
</dbReference>
<feature type="transmembrane region" description="Helical" evidence="1">
    <location>
        <begin position="151"/>
        <end position="173"/>
    </location>
</feature>
<dbReference type="Gene3D" id="3.20.20.450">
    <property type="entry name" value="EAL domain"/>
    <property type="match status" value="1"/>
</dbReference>
<feature type="transmembrane region" description="Helical" evidence="1">
    <location>
        <begin position="49"/>
        <end position="68"/>
    </location>
</feature>
<feature type="transmembrane region" description="Helical" evidence="1">
    <location>
        <begin position="88"/>
        <end position="107"/>
    </location>
</feature>
<feature type="domain" description="EAL" evidence="2">
    <location>
        <begin position="404"/>
        <end position="658"/>
    </location>
</feature>
<keyword evidence="1" id="KW-0812">Transmembrane</keyword>
<proteinExistence type="predicted"/>
<dbReference type="InterPro" id="IPR001633">
    <property type="entry name" value="EAL_dom"/>
</dbReference>
<feature type="transmembrane region" description="Helical" evidence="1">
    <location>
        <begin position="14"/>
        <end position="37"/>
    </location>
</feature>
<dbReference type="SMART" id="SM00052">
    <property type="entry name" value="EAL"/>
    <property type="match status" value="1"/>
</dbReference>
<evidence type="ECO:0000259" key="2">
    <source>
        <dbReference type="PROSITE" id="PS50883"/>
    </source>
</evidence>
<evidence type="ECO:0000313" key="4">
    <source>
        <dbReference type="Proteomes" id="UP000236726"/>
    </source>
</evidence>
<reference evidence="3 4" key="1">
    <citation type="submission" date="2016-10" db="EMBL/GenBank/DDBJ databases">
        <authorList>
            <person name="de Groot N.N."/>
        </authorList>
    </citation>
    <scope>NUCLEOTIDE SEQUENCE [LARGE SCALE GENOMIC DNA]</scope>
    <source>
        <strain evidence="3 4">D15d</strain>
    </source>
</reference>
<dbReference type="Pfam" id="PF00563">
    <property type="entry name" value="EAL"/>
    <property type="match status" value="1"/>
</dbReference>
<organism evidence="3 4">
    <name type="scientific">Lachnospira multipara</name>
    <dbReference type="NCBI Taxonomy" id="28051"/>
    <lineage>
        <taxon>Bacteria</taxon>
        <taxon>Bacillati</taxon>
        <taxon>Bacillota</taxon>
        <taxon>Clostridia</taxon>
        <taxon>Lachnospirales</taxon>
        <taxon>Lachnospiraceae</taxon>
        <taxon>Lachnospira</taxon>
    </lineage>
</organism>
<name>A0A1H5X4C3_9FIRM</name>
<dbReference type="PANTHER" id="PTHR33121:SF70">
    <property type="entry name" value="SIGNALING PROTEIN YKOW"/>
    <property type="match status" value="1"/>
</dbReference>
<dbReference type="InterPro" id="IPR050706">
    <property type="entry name" value="Cyclic-di-GMP_PDE-like"/>
</dbReference>
<keyword evidence="1" id="KW-1133">Transmembrane helix</keyword>
<dbReference type="EMBL" id="FNUL01000022">
    <property type="protein sequence ID" value="SEG06669.1"/>
    <property type="molecule type" value="Genomic_DNA"/>
</dbReference>
<dbReference type="Proteomes" id="UP000236726">
    <property type="component" value="Unassembled WGS sequence"/>
</dbReference>
<dbReference type="InterPro" id="IPR035919">
    <property type="entry name" value="EAL_sf"/>
</dbReference>
<dbReference type="RefSeq" id="WP_103953519.1">
    <property type="nucleotide sequence ID" value="NZ_FNUL01000022.1"/>
</dbReference>
<evidence type="ECO:0000313" key="3">
    <source>
        <dbReference type="EMBL" id="SEG06669.1"/>
    </source>
</evidence>
<dbReference type="GO" id="GO:0071111">
    <property type="term" value="F:cyclic-guanylate-specific phosphodiesterase activity"/>
    <property type="evidence" value="ECO:0007669"/>
    <property type="project" value="InterPro"/>
</dbReference>
<keyword evidence="1" id="KW-0472">Membrane</keyword>
<accession>A0A1H5X4C3</accession>
<evidence type="ECO:0000256" key="1">
    <source>
        <dbReference type="SAM" id="Phobius"/>
    </source>
</evidence>
<dbReference type="AlphaFoldDB" id="A0A1H5X4C3"/>
<dbReference type="PROSITE" id="PS50883">
    <property type="entry name" value="EAL"/>
    <property type="match status" value="1"/>
</dbReference>
<sequence length="658" mass="75988">MENAIFSIDQYKNIASYGVGVEYMCLSIALIMIFFMLFTRPKNTHGFPLLFFGLVTSVIEIFLILYLVNLTDCGYLKSLTPTIQIVTWLVILAFGSILQALYVYTVLLGHNRRRQKKYIFMMTSVYHIIYLIAAAILYIKGYLVEIQNGDLQIIGLIKFLTLYGIAMYLLTLVASFINRKNIARFVLTNIYIFSSIDVILLLYQYFTEKTILISASYVISFTIFYMLHHSNPVDEITGCQNVSSLKTSLKLLFATKNEFAYAHMSYPQVALTIDDNKSDTIELAISRACNYIFKNIKNVSMYQYSATDFIVLKKLSIDETKRNREYDRFVAVLSNLQETTTNTYDEITYARYILFKSNTNIRSIKDVKDFVSYMQHKYIKKGNKNQFALAEPQNYKGFLLERKVLEIFDDIRENKKYRDPRIVCYAQPILNVDENKYKTAEALVRLQINGVNVPPIKFIPIAEERGYIHSLSLAMIHKVAEAINNELKDSEFDAITINISAGELSDEQFATEVLEILDSYNISYDKIRLEITESAMFEDTDILTENIRKLKDSGIRFYLDDYGTGYSNLDRMTDSEFSTIKFDKSIFYKALANKETEEMLDAVISLVKKRGINTLVEGVETITQVEFAVNKGFENIQGYYYSRPVPIENLVDYFNKKQ</sequence>
<dbReference type="PANTHER" id="PTHR33121">
    <property type="entry name" value="CYCLIC DI-GMP PHOSPHODIESTERASE PDEF"/>
    <property type="match status" value="1"/>
</dbReference>
<feature type="transmembrane region" description="Helical" evidence="1">
    <location>
        <begin position="185"/>
        <end position="205"/>
    </location>
</feature>
<feature type="transmembrane region" description="Helical" evidence="1">
    <location>
        <begin position="119"/>
        <end position="139"/>
    </location>
</feature>
<protein>
    <submittedName>
        <fullName evidence="3">EAL domain, c-di-GMP-specific phosphodiesterase class I (Or its enzymatically inactive variant)</fullName>
    </submittedName>
</protein>
<gene>
    <name evidence="3" type="ORF">SAMN05216537_1225</name>
</gene>
<keyword evidence="4" id="KW-1185">Reference proteome</keyword>
<dbReference type="SUPFAM" id="SSF141868">
    <property type="entry name" value="EAL domain-like"/>
    <property type="match status" value="1"/>
</dbReference>